<evidence type="ECO:0000256" key="1">
    <source>
        <dbReference type="ARBA" id="ARBA00004370"/>
    </source>
</evidence>
<feature type="transmembrane region" description="Helical" evidence="6">
    <location>
        <begin position="232"/>
        <end position="254"/>
    </location>
</feature>
<evidence type="ECO:0000256" key="3">
    <source>
        <dbReference type="ARBA" id="ARBA00022692"/>
    </source>
</evidence>
<dbReference type="InterPro" id="IPR050307">
    <property type="entry name" value="Sterol_Desaturase_Related"/>
</dbReference>
<evidence type="ECO:0000313" key="9">
    <source>
        <dbReference type="Proteomes" id="UP000827721"/>
    </source>
</evidence>
<evidence type="ECO:0000256" key="4">
    <source>
        <dbReference type="ARBA" id="ARBA00022989"/>
    </source>
</evidence>
<evidence type="ECO:0000313" key="8">
    <source>
        <dbReference type="EMBL" id="KAH7568127.1"/>
    </source>
</evidence>
<keyword evidence="4 6" id="KW-1133">Transmembrane helix</keyword>
<evidence type="ECO:0000256" key="6">
    <source>
        <dbReference type="SAM" id="Phobius"/>
    </source>
</evidence>
<dbReference type="InterPro" id="IPR006694">
    <property type="entry name" value="Fatty_acid_hydroxylase"/>
</dbReference>
<keyword evidence="9" id="KW-1185">Reference proteome</keyword>
<accession>A0ABQ8HUT2</accession>
<comment type="similarity">
    <text evidence="2">Belongs to the sterol desaturase family.</text>
</comment>
<feature type="transmembrane region" description="Helical" evidence="6">
    <location>
        <begin position="207"/>
        <end position="226"/>
    </location>
</feature>
<organism evidence="8 9">
    <name type="scientific">Xanthoceras sorbifolium</name>
    <dbReference type="NCBI Taxonomy" id="99658"/>
    <lineage>
        <taxon>Eukaryota</taxon>
        <taxon>Viridiplantae</taxon>
        <taxon>Streptophyta</taxon>
        <taxon>Embryophyta</taxon>
        <taxon>Tracheophyta</taxon>
        <taxon>Spermatophyta</taxon>
        <taxon>Magnoliopsida</taxon>
        <taxon>eudicotyledons</taxon>
        <taxon>Gunneridae</taxon>
        <taxon>Pentapetalae</taxon>
        <taxon>rosids</taxon>
        <taxon>malvids</taxon>
        <taxon>Sapindales</taxon>
        <taxon>Sapindaceae</taxon>
        <taxon>Xanthoceroideae</taxon>
        <taxon>Xanthoceras</taxon>
    </lineage>
</organism>
<name>A0ABQ8HUT2_9ROSI</name>
<proteinExistence type="inferred from homology"/>
<evidence type="ECO:0000259" key="7">
    <source>
        <dbReference type="Pfam" id="PF04116"/>
    </source>
</evidence>
<evidence type="ECO:0000256" key="5">
    <source>
        <dbReference type="ARBA" id="ARBA00023136"/>
    </source>
</evidence>
<dbReference type="Proteomes" id="UP000827721">
    <property type="component" value="Unassembled WGS sequence"/>
</dbReference>
<dbReference type="PANTHER" id="PTHR11863">
    <property type="entry name" value="STEROL DESATURASE"/>
    <property type="match status" value="1"/>
</dbReference>
<feature type="transmembrane region" description="Helical" evidence="6">
    <location>
        <begin position="12"/>
        <end position="32"/>
    </location>
</feature>
<comment type="caution">
    <text evidence="8">The sequence shown here is derived from an EMBL/GenBank/DDBJ whole genome shotgun (WGS) entry which is preliminary data.</text>
</comment>
<reference evidence="8 9" key="1">
    <citation type="submission" date="2021-02" db="EMBL/GenBank/DDBJ databases">
        <title>Plant Genome Project.</title>
        <authorList>
            <person name="Zhang R.-G."/>
        </authorList>
    </citation>
    <scope>NUCLEOTIDE SEQUENCE [LARGE SCALE GENOMIC DNA]</scope>
    <source>
        <tissue evidence="8">Leaves</tissue>
    </source>
</reference>
<feature type="domain" description="Fatty acid hydroxylase" evidence="7">
    <location>
        <begin position="173"/>
        <end position="308"/>
    </location>
</feature>
<dbReference type="Pfam" id="PF04116">
    <property type="entry name" value="FA_hydroxylase"/>
    <property type="match status" value="1"/>
</dbReference>
<keyword evidence="3 6" id="KW-0812">Transmembrane</keyword>
<comment type="subcellular location">
    <subcellularLocation>
        <location evidence="1">Membrane</location>
    </subcellularLocation>
</comment>
<sequence length="329" mass="37145">MVFWEGYVSDEAMGTFAPVVVYWLYAGFYQMLPPLDDYRLHTRKEEDEKNSVSLSAVVKGVLLQQLVQATVAQALFLVSSWKLFSNYCLMENASATVPGVKVATLNTLNLHGDSTLASEAFGSGLRDDPSVHLIPRALEGSKYEQLASQLTSTADASGVTTQPSVPVQILQIIIAMFVMDTWQYFVHRYMHQNKFLYRHVHSQHHRLVVPYAIGALYNHPLEGLLLDTLGGAISFLVSGMTARTAVIFFCFAVIKTVDDHCGLWLPGNIFHLFFQNNTAYHDIHHQLHGTKFNYSQPFFSIWDRLLGTHMPYNLVKRPEGGFEARLKRD</sequence>
<dbReference type="EMBL" id="JAFEMO010000007">
    <property type="protein sequence ID" value="KAH7568127.1"/>
    <property type="molecule type" value="Genomic_DNA"/>
</dbReference>
<evidence type="ECO:0000256" key="2">
    <source>
        <dbReference type="ARBA" id="ARBA00009324"/>
    </source>
</evidence>
<gene>
    <name evidence="8" type="ORF">JRO89_XS07G0242100</name>
</gene>
<keyword evidence="5 6" id="KW-0472">Membrane</keyword>
<protein>
    <recommendedName>
        <fullName evidence="7">Fatty acid hydroxylase domain-containing protein</fullName>
    </recommendedName>
</protein>
<feature type="transmembrane region" description="Helical" evidence="6">
    <location>
        <begin position="169"/>
        <end position="186"/>
    </location>
</feature>